<dbReference type="PANTHER" id="PTHR30349">
    <property type="entry name" value="PHAGE INTEGRASE-RELATED"/>
    <property type="match status" value="1"/>
</dbReference>
<dbReference type="SUPFAM" id="SSF56349">
    <property type="entry name" value="DNA breaking-rejoining enzymes"/>
    <property type="match status" value="1"/>
</dbReference>
<name>A0ABY7AXL6_9PSEU</name>
<evidence type="ECO:0000313" key="6">
    <source>
        <dbReference type="EMBL" id="WAL64467.1"/>
    </source>
</evidence>
<gene>
    <name evidence="6" type="ORF">ORV05_26345</name>
</gene>
<dbReference type="InterPro" id="IPR002104">
    <property type="entry name" value="Integrase_catalytic"/>
</dbReference>
<dbReference type="PANTHER" id="PTHR30349:SF64">
    <property type="entry name" value="PROPHAGE INTEGRASE INTD-RELATED"/>
    <property type="match status" value="1"/>
</dbReference>
<evidence type="ECO:0000259" key="5">
    <source>
        <dbReference type="PROSITE" id="PS51898"/>
    </source>
</evidence>
<accession>A0ABY7AXL6</accession>
<evidence type="ECO:0000256" key="4">
    <source>
        <dbReference type="SAM" id="MobiDB-lite"/>
    </source>
</evidence>
<evidence type="ECO:0000256" key="2">
    <source>
        <dbReference type="ARBA" id="ARBA00023125"/>
    </source>
</evidence>
<evidence type="ECO:0000256" key="3">
    <source>
        <dbReference type="ARBA" id="ARBA00023172"/>
    </source>
</evidence>
<dbReference type="Proteomes" id="UP001163203">
    <property type="component" value="Chromosome"/>
</dbReference>
<feature type="compositionally biased region" description="Polar residues" evidence="4">
    <location>
        <begin position="427"/>
        <end position="444"/>
    </location>
</feature>
<proteinExistence type="inferred from homology"/>
<dbReference type="InterPro" id="IPR011010">
    <property type="entry name" value="DNA_brk_join_enz"/>
</dbReference>
<organism evidence="6 7">
    <name type="scientific">Amycolatopsis cynarae</name>
    <dbReference type="NCBI Taxonomy" id="2995223"/>
    <lineage>
        <taxon>Bacteria</taxon>
        <taxon>Bacillati</taxon>
        <taxon>Actinomycetota</taxon>
        <taxon>Actinomycetes</taxon>
        <taxon>Pseudonocardiales</taxon>
        <taxon>Pseudonocardiaceae</taxon>
        <taxon>Amycolatopsis</taxon>
    </lineage>
</organism>
<dbReference type="CDD" id="cd01189">
    <property type="entry name" value="INT_ICEBs1_C_like"/>
    <property type="match status" value="1"/>
</dbReference>
<dbReference type="PROSITE" id="PS51898">
    <property type="entry name" value="TYR_RECOMBINASE"/>
    <property type="match status" value="1"/>
</dbReference>
<dbReference type="Pfam" id="PF00589">
    <property type="entry name" value="Phage_integrase"/>
    <property type="match status" value="1"/>
</dbReference>
<dbReference type="Gene3D" id="1.10.150.130">
    <property type="match status" value="1"/>
</dbReference>
<dbReference type="Gene3D" id="1.10.443.10">
    <property type="entry name" value="Intergrase catalytic core"/>
    <property type="match status" value="1"/>
</dbReference>
<dbReference type="EMBL" id="CP113836">
    <property type="protein sequence ID" value="WAL64467.1"/>
    <property type="molecule type" value="Genomic_DNA"/>
</dbReference>
<dbReference type="InterPro" id="IPR050090">
    <property type="entry name" value="Tyrosine_recombinase_XerCD"/>
</dbReference>
<reference evidence="6" key="1">
    <citation type="submission" date="2022-11" db="EMBL/GenBank/DDBJ databases">
        <authorList>
            <person name="Mo P."/>
        </authorList>
    </citation>
    <scope>NUCLEOTIDE SEQUENCE</scope>
    <source>
        <strain evidence="6">HUAS 11-8</strain>
    </source>
</reference>
<dbReference type="RefSeq" id="WP_268754693.1">
    <property type="nucleotide sequence ID" value="NZ_CP113836.1"/>
</dbReference>
<keyword evidence="2" id="KW-0238">DNA-binding</keyword>
<dbReference type="InterPro" id="IPR010998">
    <property type="entry name" value="Integrase_recombinase_N"/>
</dbReference>
<feature type="domain" description="Tyr recombinase" evidence="5">
    <location>
        <begin position="197"/>
        <end position="404"/>
    </location>
</feature>
<keyword evidence="7" id="KW-1185">Reference proteome</keyword>
<keyword evidence="3" id="KW-0233">DNA recombination</keyword>
<comment type="similarity">
    <text evidence="1">Belongs to the 'phage' integrase family.</text>
</comment>
<protein>
    <submittedName>
        <fullName evidence="6">Site-specific integrase</fullName>
    </submittedName>
</protein>
<dbReference type="InterPro" id="IPR013762">
    <property type="entry name" value="Integrase-like_cat_sf"/>
</dbReference>
<sequence>MASVEDRWMRTVRDENGHVVLTAAGKPKKERSDRYGKGLRWLVRWREPDGTPRKMSFRTQDQAEAHKSIVEADKLRGTYIDVRAGEETFGAYATRWLADQTTDPLTRQEIGNRLRRYVEPYALWKTQLRAIKPGGVQTWLRQVADVRTSAGTPLAASTRGVVFAHVSAILNSAVQDELIGKNPARASSVNAPSAQGRKIVPWSREWVSGMHSELPEQYRVFVPLAAGLGLRQGELFGLSPDDVDWLRGWVKVRRQVKIVGARLVFAPPKGGKEREVPLPATVRDELAAYLAAHPAKEVTLPWREADGKPTTVKLAVTTRESAACNRNHFNQNVWKPAQQRVGMPSSRENGMHALRHYYASVLLDAGENIKAVSEYLGHHSATVTLNYYAHLLPTSETRTRAAIDAVLGVPGAPGVPRAMAEGGVTSMDGQNSRNSSDSAPRSAS</sequence>
<evidence type="ECO:0000313" key="7">
    <source>
        <dbReference type="Proteomes" id="UP001163203"/>
    </source>
</evidence>
<evidence type="ECO:0000256" key="1">
    <source>
        <dbReference type="ARBA" id="ARBA00008857"/>
    </source>
</evidence>
<feature type="region of interest" description="Disordered" evidence="4">
    <location>
        <begin position="418"/>
        <end position="444"/>
    </location>
</feature>